<proteinExistence type="predicted"/>
<evidence type="ECO:0000313" key="3">
    <source>
        <dbReference type="Proteomes" id="UP000324222"/>
    </source>
</evidence>
<name>A0A5B7F1W5_PORTR</name>
<evidence type="ECO:0000256" key="1">
    <source>
        <dbReference type="SAM" id="MobiDB-lite"/>
    </source>
</evidence>
<accession>A0A5B7F1W5</accession>
<organism evidence="2 3">
    <name type="scientific">Portunus trituberculatus</name>
    <name type="common">Swimming crab</name>
    <name type="synonym">Neptunus trituberculatus</name>
    <dbReference type="NCBI Taxonomy" id="210409"/>
    <lineage>
        <taxon>Eukaryota</taxon>
        <taxon>Metazoa</taxon>
        <taxon>Ecdysozoa</taxon>
        <taxon>Arthropoda</taxon>
        <taxon>Crustacea</taxon>
        <taxon>Multicrustacea</taxon>
        <taxon>Malacostraca</taxon>
        <taxon>Eumalacostraca</taxon>
        <taxon>Eucarida</taxon>
        <taxon>Decapoda</taxon>
        <taxon>Pleocyemata</taxon>
        <taxon>Brachyura</taxon>
        <taxon>Eubrachyura</taxon>
        <taxon>Portunoidea</taxon>
        <taxon>Portunidae</taxon>
        <taxon>Portuninae</taxon>
        <taxon>Portunus</taxon>
    </lineage>
</organism>
<sequence length="113" mass="12487">MNGTSSNSSRDSSLYSWRGPSWYHETTQCLPSPRKLLDESSPSHGHQATLSNRTVLAGHHVALMQEDSDKPPQAGPPTPLKRFHSLDELVPHHSSTLQGADKAKSVNEVYVRM</sequence>
<gene>
    <name evidence="2" type="ORF">E2C01_034560</name>
</gene>
<reference evidence="2 3" key="1">
    <citation type="submission" date="2019-05" db="EMBL/GenBank/DDBJ databases">
        <title>Another draft genome of Portunus trituberculatus and its Hox gene families provides insights of decapod evolution.</title>
        <authorList>
            <person name="Jeong J.-H."/>
            <person name="Song I."/>
            <person name="Kim S."/>
            <person name="Choi T."/>
            <person name="Kim D."/>
            <person name="Ryu S."/>
            <person name="Kim W."/>
        </authorList>
    </citation>
    <scope>NUCLEOTIDE SEQUENCE [LARGE SCALE GENOMIC DNA]</scope>
    <source>
        <tissue evidence="2">Muscle</tissue>
    </source>
</reference>
<evidence type="ECO:0000313" key="2">
    <source>
        <dbReference type="EMBL" id="MPC40981.1"/>
    </source>
</evidence>
<dbReference type="AlphaFoldDB" id="A0A5B7F1W5"/>
<dbReference type="Proteomes" id="UP000324222">
    <property type="component" value="Unassembled WGS sequence"/>
</dbReference>
<comment type="caution">
    <text evidence="2">The sequence shown here is derived from an EMBL/GenBank/DDBJ whole genome shotgun (WGS) entry which is preliminary data.</text>
</comment>
<feature type="region of interest" description="Disordered" evidence="1">
    <location>
        <begin position="64"/>
        <end position="108"/>
    </location>
</feature>
<keyword evidence="3" id="KW-1185">Reference proteome</keyword>
<dbReference type="EMBL" id="VSRR010004881">
    <property type="protein sequence ID" value="MPC40981.1"/>
    <property type="molecule type" value="Genomic_DNA"/>
</dbReference>
<protein>
    <submittedName>
        <fullName evidence="2">Uncharacterized protein</fullName>
    </submittedName>
</protein>